<feature type="region of interest" description="Disordered" evidence="5">
    <location>
        <begin position="29"/>
        <end position="55"/>
    </location>
</feature>
<evidence type="ECO:0000313" key="6">
    <source>
        <dbReference type="Ensembl" id="ENSPSIP00000005878.1"/>
    </source>
</evidence>
<dbReference type="eggNOG" id="ENOG502RXYZ">
    <property type="taxonomic scope" value="Eukaryota"/>
</dbReference>
<dbReference type="STRING" id="13735.ENSPSIP00000005878"/>
<name>K7FCW8_PELSI</name>
<dbReference type="PANTHER" id="PTHR13349:SF2">
    <property type="entry name" value="TRANSLATION MACHINERY-ASSOCIATED PROTEIN 16"/>
    <property type="match status" value="1"/>
</dbReference>
<dbReference type="Proteomes" id="UP000007267">
    <property type="component" value="Unassembled WGS sequence"/>
</dbReference>
<comment type="similarity">
    <text evidence="3">Belongs to the TMA16 family.</text>
</comment>
<dbReference type="InterPro" id="IPR021346">
    <property type="entry name" value="Tma16"/>
</dbReference>
<evidence type="ECO:0000256" key="3">
    <source>
        <dbReference type="ARBA" id="ARBA00034127"/>
    </source>
</evidence>
<dbReference type="Pfam" id="PF11176">
    <property type="entry name" value="Tma16"/>
    <property type="match status" value="1"/>
</dbReference>
<keyword evidence="7" id="KW-1185">Reference proteome</keyword>
<reference evidence="6" key="3">
    <citation type="submission" date="2025-08" db="UniProtKB">
        <authorList>
            <consortium name="Ensembl"/>
        </authorList>
    </citation>
    <scope>IDENTIFICATION</scope>
</reference>
<dbReference type="Ensembl" id="ENSPSIT00000005913.1">
    <property type="protein sequence ID" value="ENSPSIP00000005878.1"/>
    <property type="gene ID" value="ENSPSIG00000005469.1"/>
</dbReference>
<dbReference type="FunFam" id="1.20.1440.170:FF:000001">
    <property type="entry name" value="Translation machinery-associated 16 homolog"/>
    <property type="match status" value="1"/>
</dbReference>
<evidence type="ECO:0000256" key="2">
    <source>
        <dbReference type="ARBA" id="ARBA00034079"/>
    </source>
</evidence>
<dbReference type="HOGENOM" id="CLU_892942_0_0_1"/>
<evidence type="ECO:0000256" key="4">
    <source>
        <dbReference type="ARBA" id="ARBA00034132"/>
    </source>
</evidence>
<accession>K7FCW8</accession>
<gene>
    <name evidence="6" type="primary">TMA16</name>
</gene>
<sequence length="312" mass="35344">DAERVGPGGRCLPQRPRHGLLCRVSGWRRGRGAGLPGSGQVQPKVPKGRGGGHEKKVIHPYSRKAAQLAREAHKQEKKEKCRLKNEKALRLSIVGVGEKLQWFQSHLDPSKADYTKKEACELIEKYRYLHRFSDELEQIELHNSIKGRQGRQHGSREMIIKQTTEHERQLYEGYGIGIDIPDIVNSKHLKIFRCREWDGDLKKLPNIKMRKVSAKDAVCNRTEVVNVETEEELDAAKDTNPPPDTRDETVKGVGAATRSKTHYNGAADSHCKGNVQVQYISTHKTQLSLEIRMGLNKKELIVPIIIQCKIFS</sequence>
<dbReference type="EMBL" id="AGCU01010370">
    <property type="status" value="NOT_ANNOTATED_CDS"/>
    <property type="molecule type" value="Genomic_DNA"/>
</dbReference>
<reference evidence="6" key="4">
    <citation type="submission" date="2025-09" db="UniProtKB">
        <authorList>
            <consortium name="Ensembl"/>
        </authorList>
    </citation>
    <scope>IDENTIFICATION</scope>
</reference>
<dbReference type="EMBL" id="AGCU01010369">
    <property type="status" value="NOT_ANNOTATED_CDS"/>
    <property type="molecule type" value="Genomic_DNA"/>
</dbReference>
<protein>
    <recommendedName>
        <fullName evidence="1">Translation machinery-associated protein 16</fullName>
    </recommendedName>
</protein>
<organism evidence="6 7">
    <name type="scientific">Pelodiscus sinensis</name>
    <name type="common">Chinese softshell turtle</name>
    <name type="synonym">Trionyx sinensis</name>
    <dbReference type="NCBI Taxonomy" id="13735"/>
    <lineage>
        <taxon>Eukaryota</taxon>
        <taxon>Metazoa</taxon>
        <taxon>Chordata</taxon>
        <taxon>Craniata</taxon>
        <taxon>Vertebrata</taxon>
        <taxon>Euteleostomi</taxon>
        <taxon>Archelosauria</taxon>
        <taxon>Testudinata</taxon>
        <taxon>Testudines</taxon>
        <taxon>Cryptodira</taxon>
        <taxon>Trionychia</taxon>
        <taxon>Trionychidae</taxon>
        <taxon>Pelodiscus</taxon>
    </lineage>
</organism>
<dbReference type="GeneTree" id="ENSGT00390000004179"/>
<reference evidence="7" key="2">
    <citation type="journal article" date="2013" name="Nat. Genet.">
        <title>The draft genomes of soft-shell turtle and green sea turtle yield insights into the development and evolution of the turtle-specific body plan.</title>
        <authorList>
            <person name="Wang Z."/>
            <person name="Pascual-Anaya J."/>
            <person name="Zadissa A."/>
            <person name="Li W."/>
            <person name="Niimura Y."/>
            <person name="Huang Z."/>
            <person name="Li C."/>
            <person name="White S."/>
            <person name="Xiong Z."/>
            <person name="Fang D."/>
            <person name="Wang B."/>
            <person name="Ming Y."/>
            <person name="Chen Y."/>
            <person name="Zheng Y."/>
            <person name="Kuraku S."/>
            <person name="Pignatelli M."/>
            <person name="Herrero J."/>
            <person name="Beal K."/>
            <person name="Nozawa M."/>
            <person name="Li Q."/>
            <person name="Wang J."/>
            <person name="Zhang H."/>
            <person name="Yu L."/>
            <person name="Shigenobu S."/>
            <person name="Wang J."/>
            <person name="Liu J."/>
            <person name="Flicek P."/>
            <person name="Searle S."/>
            <person name="Wang J."/>
            <person name="Kuratani S."/>
            <person name="Yin Y."/>
            <person name="Aken B."/>
            <person name="Zhang G."/>
            <person name="Irie N."/>
        </authorList>
    </citation>
    <scope>NUCLEOTIDE SEQUENCE [LARGE SCALE GENOMIC DNA]</scope>
    <source>
        <strain evidence="7">Daiwa-1</strain>
    </source>
</reference>
<evidence type="ECO:0000313" key="7">
    <source>
        <dbReference type="Proteomes" id="UP000007267"/>
    </source>
</evidence>
<dbReference type="PANTHER" id="PTHR13349">
    <property type="entry name" value="TRANSLATION MACHINERY-ASSOCIATED PROTEIN 16"/>
    <property type="match status" value="1"/>
</dbReference>
<evidence type="ECO:0000256" key="1">
    <source>
        <dbReference type="ARBA" id="ARBA00020047"/>
    </source>
</evidence>
<dbReference type="AlphaFoldDB" id="K7FCW8"/>
<feature type="region of interest" description="Disordered" evidence="5">
    <location>
        <begin position="231"/>
        <end position="250"/>
    </location>
</feature>
<dbReference type="Gene3D" id="1.20.1440.170">
    <property type="entry name" value="Translation machinery-associated protein 16-like"/>
    <property type="match status" value="1"/>
</dbReference>
<comment type="function">
    <text evidence="2">Involved in the biogenesis of the 60S ribosomal subunit in the nucleus.</text>
</comment>
<reference evidence="7" key="1">
    <citation type="submission" date="2011-10" db="EMBL/GenBank/DDBJ databases">
        <authorList>
            <consortium name="Soft-shell Turtle Genome Consortium"/>
        </authorList>
    </citation>
    <scope>NUCLEOTIDE SEQUENCE [LARGE SCALE GENOMIC DNA]</scope>
    <source>
        <strain evidence="7">Daiwa-1</strain>
    </source>
</reference>
<dbReference type="EMBL" id="AGCU01010371">
    <property type="status" value="NOT_ANNOTATED_CDS"/>
    <property type="molecule type" value="Genomic_DNA"/>
</dbReference>
<evidence type="ECO:0000256" key="5">
    <source>
        <dbReference type="SAM" id="MobiDB-lite"/>
    </source>
</evidence>
<dbReference type="EMBL" id="AGCU01010368">
    <property type="status" value="NOT_ANNOTATED_CDS"/>
    <property type="molecule type" value="Genomic_DNA"/>
</dbReference>
<proteinExistence type="inferred from homology"/>
<dbReference type="GO" id="GO:0005634">
    <property type="term" value="C:nucleus"/>
    <property type="evidence" value="ECO:0007669"/>
    <property type="project" value="TreeGrafter"/>
</dbReference>
<comment type="subunit">
    <text evidence="4">Associates with pre-60S ribosomal particles.</text>
</comment>
<dbReference type="InterPro" id="IPR038356">
    <property type="entry name" value="Tma16_sf"/>
</dbReference>
<dbReference type="EMBL" id="AGCU01010367">
    <property type="status" value="NOT_ANNOTATED_CDS"/>
    <property type="molecule type" value="Genomic_DNA"/>
</dbReference>
<dbReference type="EMBL" id="AGCU01010366">
    <property type="status" value="NOT_ANNOTATED_CDS"/>
    <property type="molecule type" value="Genomic_DNA"/>
</dbReference>